<dbReference type="KEGG" id="vg:77931518"/>
<dbReference type="GO" id="GO:0008233">
    <property type="term" value="F:peptidase activity"/>
    <property type="evidence" value="ECO:0007669"/>
    <property type="project" value="UniProtKB-KW"/>
</dbReference>
<dbReference type="RefSeq" id="YP_010655652.1">
    <property type="nucleotide sequence ID" value="NC_070830.1"/>
</dbReference>
<proteinExistence type="predicted"/>
<feature type="region of interest" description="Disordered" evidence="1">
    <location>
        <begin position="54"/>
        <end position="81"/>
    </location>
</feature>
<reference evidence="2" key="1">
    <citation type="submission" date="2021-03" db="EMBL/GenBank/DDBJ databases">
        <authorList>
            <person name="Alqahtani R."/>
            <person name="Behailu E."/>
            <person name="Cappabianca D.W."/>
            <person name="Csanadi-Schwartz K.M."/>
            <person name="Dalal A.S."/>
            <person name="Fahim M.S."/>
            <person name="Franklin J.M."/>
            <person name="Gluckman M.H."/>
            <person name="Levine C.J."/>
            <person name="Martin N."/>
            <person name="Milza N."/>
            <person name="Najmabadi R."/>
            <person name="Newman A.M."/>
            <person name="Pajunar M."/>
            <person name="Qalawee I."/>
            <person name="Rizvi A."/>
            <person name="Samuel A."/>
            <person name="Smith A."/>
            <person name="Swann F.E."/>
            <person name="Sweeney P."/>
            <person name="Torres N.R."/>
            <person name="Ventrone L."/>
            <person name="Ventura L."/>
            <person name="Wroe M."/>
            <person name="Acquaye N.A."/>
            <person name="Agnes T.J."/>
            <person name="Ahmed A."/>
            <person name="Ahmed S."/>
            <person name="Amodu B.A."/>
            <person name="Arefeayne N.F."/>
            <person name="Asamoah-Frimpong E.A."/>
            <person name="Attaran A."/>
            <person name="Barragan J.M."/>
            <person name="Baumgarten L.N."/>
            <person name="Berhane B."/>
            <person name="Beyene A."/>
            <person name="Bhattarai B."/>
            <person name="Biondokin D.V."/>
            <person name="Boone B.K."/>
            <person name="Burney S.Z."/>
            <person name="Cayanan J.-R.T."/>
            <person name="Cesta G."/>
            <person name="Chang J."/>
            <person name="Chavez J."/>
            <person name="Chorbajian C."/>
            <person name="Christian S."/>
            <person name="Corns J.R."/>
            <person name="Corns N.R."/>
            <person name="Cowan J.T."/>
            <person name="Coyne C."/>
            <person name="Dadzie B."/>
            <person name="Datu D.-L.V."/>
            <person name="Deng B.C."/>
            <person name="Der L."/>
            <person name="Dickerson K."/>
            <person name="Dozier E."/>
            <person name="Egbunine A.O."/>
            <person name="Farooq M."/>
            <person name="Fonge A.E."/>
            <person name="Ghomsi-Nono M.P."/>
            <person name="Giampietro H."/>
            <person name="Gunnison R.P."/>
            <person name="Han S.H."/>
            <person name="Hennigan A.J."/>
            <person name="Hong A.N."/>
            <person name="Ijomor E.C."/>
            <person name="Jalali A."/>
            <person name="Jamil T.Z."/>
            <person name="Jenkins C.R."/>
            <person name="Joseph M.A."/>
            <person name="Jowanowitch O.J."/>
            <person name="Kang D."/>
            <person name="Khan A."/>
            <person name="Khan Z.K."/>
            <person name="Kiewe T."/>
            <person name="Kjerulf A.B."/>
            <person name="Kolosey V."/>
            <person name="Kurup M."/>
            <person name="Lee V.H."/>
            <person name="Llontop-Maldonado V."/>
            <person name="Long P."/>
            <person name="Lu N."/>
            <person name="Majekodunmi A."/>
            <person name="Malik H.W."/>
            <person name="Marcellino S.C."/>
            <person name="Martinez L.A."/>
            <person name="Meher F.N."/>
            <person name="Michelin M.A."/>
            <person name="Mitchell K.G."/>
            <person name="Mullens W.J."/>
            <person name="Nwakama C."/>
            <person name="Nwosu F.T."/>
            <person name="Oboh E.C."/>
            <person name="Odujinrin O."/>
            <person name="Ogunsan O."/>
            <person name="O'Neill K."/>
            <person name="Oxlaj J.A."/>
            <person name="Patel A.K."/>
            <person name="Patel B.R."/>
            <person name="Pham Q."/>
            <person name="Porter J."/>
            <person name="Portes J."/>
            <person name="Prokopenko A."/>
            <person name="Quraishi M."/>
            <person name="Qureshi M.-A."/>
            <person name="Rivera A."/>
            <person name="Rubalsky V."/>
            <person name="Saikali Y."/>
            <person name="Saqaf K."/>
            <person name="Saroya S.R."/>
            <person name="Seas A."/>
            <person name="Shadrick R.E."/>
            <person name="Sharda N."/>
            <person name="Sigindere M.T."/>
            <person name="Simbi V.G."/>
            <person name="Thuzar C."/>
            <person name="Tran K."/>
            <person name="Tran V.D."/>
            <person name="Trang W."/>
            <person name="Vaishnav N."/>
            <person name="Vuong K."/>
            <person name="Walker C."/>
            <person name="Wallace S.A."/>
            <person name="Warfield J.C."/>
            <person name="Wikina T."/>
            <person name="Wobbeking F.T."/>
            <person name="Worrent L.D."/>
            <person name="Yan T."/>
            <person name="Zehra A."/>
            <person name="Avazpour P."/>
            <person name="Kim F.M."/>
            <person name="Mason K."/>
            <person name="Nguyen D.A."/>
            <person name="Pettit S.M."/>
            <person name="Zhou O.J."/>
            <person name="Brissett D.L."/>
            <person name="Gualtieri C."/>
            <person name="Hufford T.M."/>
            <person name="Ko J.M."/>
            <person name="Novak J.K."/>
            <person name="Smith Z.M."/>
            <person name="Mayer-Bacon C."/>
            <person name="Erill I."/>
            <person name="Caruso S.M."/>
            <person name="Garlena R.A."/>
            <person name="Russell D.A."/>
            <person name="Pope W.H."/>
            <person name="Jacobs-Sera D."/>
            <person name="Hatfull G.F."/>
        </authorList>
    </citation>
    <scope>NUCLEOTIDE SEQUENCE</scope>
</reference>
<gene>
    <name evidence="2" type="primary">46</name>
    <name evidence="2" type="ORF">SEA_KIMJONGPHILL_46</name>
</gene>
<evidence type="ECO:0000313" key="2">
    <source>
        <dbReference type="EMBL" id="QWT29827.1"/>
    </source>
</evidence>
<feature type="region of interest" description="Disordered" evidence="1">
    <location>
        <begin position="104"/>
        <end position="132"/>
    </location>
</feature>
<evidence type="ECO:0000256" key="1">
    <source>
        <dbReference type="SAM" id="MobiDB-lite"/>
    </source>
</evidence>
<evidence type="ECO:0000313" key="3">
    <source>
        <dbReference type="Proteomes" id="UP000683386"/>
    </source>
</evidence>
<protein>
    <submittedName>
        <fullName evidence="2">Cysteine protease</fullName>
    </submittedName>
</protein>
<dbReference type="Proteomes" id="UP000683386">
    <property type="component" value="Segment"/>
</dbReference>
<dbReference type="GO" id="GO:0006508">
    <property type="term" value="P:proteolysis"/>
    <property type="evidence" value="ECO:0007669"/>
    <property type="project" value="UniProtKB-KW"/>
</dbReference>
<dbReference type="EMBL" id="MW822144">
    <property type="protein sequence ID" value="QWT29827.1"/>
    <property type="molecule type" value="Genomic_DNA"/>
</dbReference>
<name>A0A8F2E6G0_9CAUD</name>
<organism evidence="2 3">
    <name type="scientific">Streptomyces phage KimJongPhill</name>
    <dbReference type="NCBI Taxonomy" id="2848886"/>
    <lineage>
        <taxon>Viruses</taxon>
        <taxon>Duplodnaviria</taxon>
        <taxon>Heunggongvirae</taxon>
        <taxon>Uroviricota</taxon>
        <taxon>Caudoviricetes</taxon>
        <taxon>Zukovirus</taxon>
        <taxon>Zukovirus phill</taxon>
    </lineage>
</organism>
<keyword evidence="2" id="KW-0645">Protease</keyword>
<feature type="compositionally biased region" description="Pro residues" evidence="1">
    <location>
        <begin position="114"/>
        <end position="132"/>
    </location>
</feature>
<feature type="compositionally biased region" description="Polar residues" evidence="1">
    <location>
        <begin position="54"/>
        <end position="64"/>
    </location>
</feature>
<dbReference type="GeneID" id="77931518"/>
<accession>A0A8F2E6G0</accession>
<sequence>MIHVRTFALAGAIAVIATAVSVVSPTAGVESTTPSATVTPFPTSGTVPVVTESAVRSSGEINKSAQHETRDSSANAPYGDAESVRKEARIIAANAARLQSPNVPTPKWTLIKPSPFPKLTPSPRVTPPKPPAPKPPIVFKRYDFCGWKVSQAQRCIDQGKLVRYKPAGVNTLAGHNYKGWYWIDDIPTGRKVVIKSGQLKGTYKVYGHAKVYDKKFPKSGLGADVALQTCEGSGIGFSFLRRI</sequence>
<keyword evidence="2" id="KW-0378">Hydrolase</keyword>
<keyword evidence="3" id="KW-1185">Reference proteome</keyword>